<dbReference type="InterPro" id="IPR051043">
    <property type="entry name" value="Sulfatase_Mod_Factor_Kinase"/>
</dbReference>
<dbReference type="InterPro" id="IPR016187">
    <property type="entry name" value="CTDL_fold"/>
</dbReference>
<name>A0A4E0QN60_9GAMM</name>
<reference evidence="3 4" key="1">
    <citation type="journal article" date="2016" name="Front. Microbiol.">
        <title>Single-Cell (Meta-)Genomics of a Dimorphic Candidatus Thiomargarita nelsonii Reveals Genomic Plasticity.</title>
        <authorList>
            <person name="Flood B.E."/>
            <person name="Fliss P."/>
            <person name="Jones D.S."/>
            <person name="Dick G.J."/>
            <person name="Jain S."/>
            <person name="Kaster A.K."/>
            <person name="Winkel M."/>
            <person name="Mussmann M."/>
            <person name="Bailey J."/>
        </authorList>
    </citation>
    <scope>NUCLEOTIDE SEQUENCE [LARGE SCALE GENOMIC DNA]</scope>
    <source>
        <strain evidence="3">Hydrate Ridge</strain>
    </source>
</reference>
<evidence type="ECO:0000256" key="1">
    <source>
        <dbReference type="SAM" id="MobiDB-lite"/>
    </source>
</evidence>
<dbReference type="InterPro" id="IPR042095">
    <property type="entry name" value="SUMF_sf"/>
</dbReference>
<gene>
    <name evidence="3" type="ORF">PN36_24800</name>
</gene>
<evidence type="ECO:0000313" key="4">
    <source>
        <dbReference type="Proteomes" id="UP000030428"/>
    </source>
</evidence>
<dbReference type="Gene3D" id="3.90.1580.10">
    <property type="entry name" value="paralog of FGE (formylglycine-generating enzyme)"/>
    <property type="match status" value="1"/>
</dbReference>
<evidence type="ECO:0000313" key="3">
    <source>
        <dbReference type="EMBL" id="TGO02457.1"/>
    </source>
</evidence>
<dbReference type="EMBL" id="JSZA02000132">
    <property type="protein sequence ID" value="TGO02457.1"/>
    <property type="molecule type" value="Genomic_DNA"/>
</dbReference>
<evidence type="ECO:0000259" key="2">
    <source>
        <dbReference type="Pfam" id="PF03781"/>
    </source>
</evidence>
<dbReference type="InterPro" id="IPR005532">
    <property type="entry name" value="SUMF_dom"/>
</dbReference>
<comment type="caution">
    <text evidence="3">The sequence shown here is derived from an EMBL/GenBank/DDBJ whole genome shotgun (WGS) entry which is preliminary data.</text>
</comment>
<dbReference type="PANTHER" id="PTHR23150:SF35">
    <property type="entry name" value="BLL6746 PROTEIN"/>
    <property type="match status" value="1"/>
</dbReference>
<dbReference type="SUPFAM" id="SSF56436">
    <property type="entry name" value="C-type lectin-like"/>
    <property type="match status" value="1"/>
</dbReference>
<protein>
    <recommendedName>
        <fullName evidence="2">Sulfatase-modifying factor enzyme-like domain-containing protein</fullName>
    </recommendedName>
</protein>
<dbReference type="Proteomes" id="UP000030428">
    <property type="component" value="Unassembled WGS sequence"/>
</dbReference>
<feature type="region of interest" description="Disordered" evidence="1">
    <location>
        <begin position="1"/>
        <end position="30"/>
    </location>
</feature>
<dbReference type="GO" id="GO:0120147">
    <property type="term" value="F:formylglycine-generating oxidase activity"/>
    <property type="evidence" value="ECO:0007669"/>
    <property type="project" value="TreeGrafter"/>
</dbReference>
<proteinExistence type="predicted"/>
<dbReference type="AlphaFoldDB" id="A0A4E0QN60"/>
<dbReference type="Pfam" id="PF03781">
    <property type="entry name" value="FGE-sulfatase"/>
    <property type="match status" value="1"/>
</dbReference>
<sequence>MAQLSSLRDKSTVKEDTTPVPGKIFRDRLKDGTEGPEMVWIPAGRFRMGDIRGTGRDNEQPMHAVSVEGFAMGHYPVTFAEYDKFAQATDRKKPNDNGWGRGNQPVIYVSYEDAVAYTGWLCEQTGQAYRLPSEAEWEYAARAGTEMDYWWGNDIGQNRTNCREGGSRWGGKQTSPVGFFEPNAFGLYDMLGNVWEWVADSWYDNYAGAPSDGRVWGGDNYRVRRGGSWYSRPWNVRAAVRIGGSEDEHSDMFGIRVVRAAPRPK</sequence>
<accession>A0A4E0QN60</accession>
<organism evidence="3 4">
    <name type="scientific">Candidatus Thiomargarita nelsonii</name>
    <dbReference type="NCBI Taxonomy" id="1003181"/>
    <lineage>
        <taxon>Bacteria</taxon>
        <taxon>Pseudomonadati</taxon>
        <taxon>Pseudomonadota</taxon>
        <taxon>Gammaproteobacteria</taxon>
        <taxon>Thiotrichales</taxon>
        <taxon>Thiotrichaceae</taxon>
        <taxon>Thiomargarita</taxon>
    </lineage>
</organism>
<feature type="domain" description="Sulfatase-modifying factor enzyme-like" evidence="2">
    <location>
        <begin position="35"/>
        <end position="259"/>
    </location>
</feature>
<keyword evidence="4" id="KW-1185">Reference proteome</keyword>
<feature type="compositionally biased region" description="Basic and acidic residues" evidence="1">
    <location>
        <begin position="7"/>
        <end position="17"/>
    </location>
</feature>
<dbReference type="PANTHER" id="PTHR23150">
    <property type="entry name" value="SULFATASE MODIFYING FACTOR 1, 2"/>
    <property type="match status" value="1"/>
</dbReference>